<feature type="domain" description="C2H2-type" evidence="2">
    <location>
        <begin position="195"/>
        <end position="222"/>
    </location>
</feature>
<dbReference type="SMART" id="SM00355">
    <property type="entry name" value="ZnF_C2H2"/>
    <property type="match status" value="4"/>
</dbReference>
<dbReference type="STRING" id="543379.A0A232F6E2"/>
<organism evidence="3 4">
    <name type="scientific">Trichomalopsis sarcophagae</name>
    <dbReference type="NCBI Taxonomy" id="543379"/>
    <lineage>
        <taxon>Eukaryota</taxon>
        <taxon>Metazoa</taxon>
        <taxon>Ecdysozoa</taxon>
        <taxon>Arthropoda</taxon>
        <taxon>Hexapoda</taxon>
        <taxon>Insecta</taxon>
        <taxon>Pterygota</taxon>
        <taxon>Neoptera</taxon>
        <taxon>Endopterygota</taxon>
        <taxon>Hymenoptera</taxon>
        <taxon>Apocrita</taxon>
        <taxon>Proctotrupomorpha</taxon>
        <taxon>Chalcidoidea</taxon>
        <taxon>Pteromalidae</taxon>
        <taxon>Pteromalinae</taxon>
        <taxon>Trichomalopsis</taxon>
    </lineage>
</organism>
<keyword evidence="4" id="KW-1185">Reference proteome</keyword>
<evidence type="ECO:0000313" key="3">
    <source>
        <dbReference type="EMBL" id="OXU25927.1"/>
    </source>
</evidence>
<comment type="caution">
    <text evidence="3">The sequence shown here is derived from an EMBL/GenBank/DDBJ whole genome shotgun (WGS) entry which is preliminary data.</text>
</comment>
<dbReference type="PROSITE" id="PS50157">
    <property type="entry name" value="ZINC_FINGER_C2H2_2"/>
    <property type="match status" value="1"/>
</dbReference>
<dbReference type="GO" id="GO:0008270">
    <property type="term" value="F:zinc ion binding"/>
    <property type="evidence" value="ECO:0007669"/>
    <property type="project" value="UniProtKB-KW"/>
</dbReference>
<dbReference type="Proteomes" id="UP000215335">
    <property type="component" value="Unassembled WGS sequence"/>
</dbReference>
<evidence type="ECO:0000256" key="1">
    <source>
        <dbReference type="PROSITE-ProRule" id="PRU00042"/>
    </source>
</evidence>
<dbReference type="InterPro" id="IPR013087">
    <property type="entry name" value="Znf_C2H2_type"/>
</dbReference>
<proteinExistence type="predicted"/>
<dbReference type="EMBL" id="NNAY01000919">
    <property type="protein sequence ID" value="OXU25927.1"/>
    <property type="molecule type" value="Genomic_DNA"/>
</dbReference>
<accession>A0A232F6E2</accession>
<evidence type="ECO:0000259" key="2">
    <source>
        <dbReference type="PROSITE" id="PS50157"/>
    </source>
</evidence>
<dbReference type="InterPro" id="IPR036236">
    <property type="entry name" value="Znf_C2H2_sf"/>
</dbReference>
<evidence type="ECO:0000313" key="4">
    <source>
        <dbReference type="Proteomes" id="UP000215335"/>
    </source>
</evidence>
<dbReference type="Gene3D" id="3.30.160.60">
    <property type="entry name" value="Classic Zinc Finger"/>
    <property type="match status" value="1"/>
</dbReference>
<reference evidence="3 4" key="1">
    <citation type="journal article" date="2017" name="Curr. Biol.">
        <title>The Evolution of Venom by Co-option of Single-Copy Genes.</title>
        <authorList>
            <person name="Martinson E.O."/>
            <person name="Mrinalini"/>
            <person name="Kelkar Y.D."/>
            <person name="Chang C.H."/>
            <person name="Werren J.H."/>
        </authorList>
    </citation>
    <scope>NUCLEOTIDE SEQUENCE [LARGE SCALE GENOMIC DNA]</scope>
    <source>
        <strain evidence="3 4">Alberta</strain>
        <tissue evidence="3">Whole body</tissue>
    </source>
</reference>
<gene>
    <name evidence="3" type="ORF">TSAR_011832</name>
</gene>
<dbReference type="SUPFAM" id="SSF57667">
    <property type="entry name" value="beta-beta-alpha zinc fingers"/>
    <property type="match status" value="1"/>
</dbReference>
<keyword evidence="1" id="KW-0863">Zinc-finger</keyword>
<name>A0A232F6E2_9HYME</name>
<keyword evidence="1" id="KW-0862">Zinc</keyword>
<sequence>MQKECVLACTNFVKFKKSHLKNFKVHSRISKIRFLILNEKLNTAKKSKSFALLYNYYNNNEMFPSNINVLNVYLLSNWFCPSDVFNHAISDTNFMKVEELSYSLEDDITVKDENPTIMETAFIKEEFTYCSDDESTLSAENIPDKKSSKDKNIFIYRKKFKEEYCSFCRTSFLITKEPKKYQIRKCLDCQTDLKYQCGRCKKQYKYVSQLRFHLNYQCNQQPQFFCADCEYKTTNKSLLVAHLRCMHMDYPRSHLCSKCPKMYKHKSHLLRHERRCSIKFVCQYCFHVTTSEACLKPHVRSVHFIAPGRAFNFQMPNLFFDC</sequence>
<dbReference type="AlphaFoldDB" id="A0A232F6E2"/>
<keyword evidence="1" id="KW-0479">Metal-binding</keyword>
<protein>
    <recommendedName>
        <fullName evidence="2">C2H2-type domain-containing protein</fullName>
    </recommendedName>
</protein>